<comment type="subcellular location">
    <subcellularLocation>
        <location evidence="1">Plastid</location>
        <location evidence="1">Chloroplast stroma</location>
    </subcellularLocation>
</comment>
<evidence type="ECO:0000313" key="4">
    <source>
        <dbReference type="Proteomes" id="UP000054558"/>
    </source>
</evidence>
<dbReference type="PANTHER" id="PTHR32429">
    <property type="match status" value="1"/>
</dbReference>
<dbReference type="InterPro" id="IPR057612">
    <property type="entry name" value="Ig_PIFI"/>
</dbReference>
<dbReference type="Pfam" id="PF25419">
    <property type="entry name" value="Ig_PIFI"/>
    <property type="match status" value="1"/>
</dbReference>
<dbReference type="EMBL" id="DF237183">
    <property type="protein sequence ID" value="GAQ85423.1"/>
    <property type="molecule type" value="Genomic_DNA"/>
</dbReference>
<proteinExistence type="predicted"/>
<dbReference type="InterPro" id="IPR044960">
    <property type="entry name" value="RCA-like"/>
</dbReference>
<protein>
    <submittedName>
        <fullName evidence="3">Post-illumination chlorophyll fluorescence increase</fullName>
    </submittedName>
</protein>
<dbReference type="OMA" id="RCTMIGN"/>
<dbReference type="STRING" id="105231.A0A1Y1I4J8"/>
<dbReference type="Proteomes" id="UP000054558">
    <property type="component" value="Unassembled WGS sequence"/>
</dbReference>
<gene>
    <name evidence="3" type="ORF">KFL_002340130</name>
</gene>
<name>A0A1Y1I4J8_KLENI</name>
<sequence length="265" mass="29072">MESPAMPGMQLHRRHSQNAGLPAIFRYGSTNSRQGYRRAIEATVASPSKSAATLISPTGTTEYPLPSWSKFESGECAVFWETTFGRPPASGEPLKIYFNARGATELNIVDDYVAFNGGFNQPIMCGGTPRSMTKNERGPHCDPFYSIRINVPVHAQTLEFSFTDGKEWHGSYKLSFEMPTRFRNQPQSFFDQGLAAELSAEDGCETAIFPDSVIIQDRCMMPGGMGLEGGDRCMLDINPGCMDPASPFYDPLANVDDGSCDLDGF</sequence>
<evidence type="ECO:0000259" key="2">
    <source>
        <dbReference type="Pfam" id="PF25419"/>
    </source>
</evidence>
<keyword evidence="4" id="KW-1185">Reference proteome</keyword>
<dbReference type="AlphaFoldDB" id="A0A1Y1I4J8"/>
<accession>A0A1Y1I4J8</accession>
<dbReference type="GO" id="GO:0009570">
    <property type="term" value="C:chloroplast stroma"/>
    <property type="evidence" value="ECO:0007669"/>
    <property type="project" value="UniProtKB-SubCell"/>
</dbReference>
<feature type="domain" description="PIFI-like Ig-like" evidence="2">
    <location>
        <begin position="69"/>
        <end position="198"/>
    </location>
</feature>
<evidence type="ECO:0000313" key="3">
    <source>
        <dbReference type="EMBL" id="GAQ85423.1"/>
    </source>
</evidence>
<evidence type="ECO:0000256" key="1">
    <source>
        <dbReference type="ARBA" id="ARBA00004470"/>
    </source>
</evidence>
<reference evidence="3 4" key="1">
    <citation type="journal article" date="2014" name="Nat. Commun.">
        <title>Klebsormidium flaccidum genome reveals primary factors for plant terrestrial adaptation.</title>
        <authorList>
            <person name="Hori K."/>
            <person name="Maruyama F."/>
            <person name="Fujisawa T."/>
            <person name="Togashi T."/>
            <person name="Yamamoto N."/>
            <person name="Seo M."/>
            <person name="Sato S."/>
            <person name="Yamada T."/>
            <person name="Mori H."/>
            <person name="Tajima N."/>
            <person name="Moriyama T."/>
            <person name="Ikeuchi M."/>
            <person name="Watanabe M."/>
            <person name="Wada H."/>
            <person name="Kobayashi K."/>
            <person name="Saito M."/>
            <person name="Masuda T."/>
            <person name="Sasaki-Sekimoto Y."/>
            <person name="Mashiguchi K."/>
            <person name="Awai K."/>
            <person name="Shimojima M."/>
            <person name="Masuda S."/>
            <person name="Iwai M."/>
            <person name="Nobusawa T."/>
            <person name="Narise T."/>
            <person name="Kondo S."/>
            <person name="Saito H."/>
            <person name="Sato R."/>
            <person name="Murakawa M."/>
            <person name="Ihara Y."/>
            <person name="Oshima-Yamada Y."/>
            <person name="Ohtaka K."/>
            <person name="Satoh M."/>
            <person name="Sonobe K."/>
            <person name="Ishii M."/>
            <person name="Ohtani R."/>
            <person name="Kanamori-Sato M."/>
            <person name="Honoki R."/>
            <person name="Miyazaki D."/>
            <person name="Mochizuki H."/>
            <person name="Umetsu J."/>
            <person name="Higashi K."/>
            <person name="Shibata D."/>
            <person name="Kamiya Y."/>
            <person name="Sato N."/>
            <person name="Nakamura Y."/>
            <person name="Tabata S."/>
            <person name="Ida S."/>
            <person name="Kurokawa K."/>
            <person name="Ohta H."/>
        </authorList>
    </citation>
    <scope>NUCLEOTIDE SEQUENCE [LARGE SCALE GENOMIC DNA]</scope>
    <source>
        <strain evidence="3 4">NIES-2285</strain>
    </source>
</reference>
<dbReference type="OrthoDB" id="1900123at2759"/>
<dbReference type="PANTHER" id="PTHR32429:SF9">
    <property type="entry name" value="PROTEIN POST-ILLUMINATION CHLOROPHYLL FLUORESCENCE INCREASE, CHLOROPLASTIC"/>
    <property type="match status" value="1"/>
</dbReference>
<organism evidence="3 4">
    <name type="scientific">Klebsormidium nitens</name>
    <name type="common">Green alga</name>
    <name type="synonym">Ulothrix nitens</name>
    <dbReference type="NCBI Taxonomy" id="105231"/>
    <lineage>
        <taxon>Eukaryota</taxon>
        <taxon>Viridiplantae</taxon>
        <taxon>Streptophyta</taxon>
        <taxon>Klebsormidiophyceae</taxon>
        <taxon>Klebsormidiales</taxon>
        <taxon>Klebsormidiaceae</taxon>
        <taxon>Klebsormidium</taxon>
    </lineage>
</organism>